<proteinExistence type="predicted"/>
<name>A0A848IYJ8_9BACT</name>
<keyword evidence="1" id="KW-0732">Signal</keyword>
<dbReference type="InterPro" id="IPR011042">
    <property type="entry name" value="6-blade_b-propeller_TolB-like"/>
</dbReference>
<dbReference type="RefSeq" id="WP_169677998.1">
    <property type="nucleotide sequence ID" value="NZ_JABBNU010000002.1"/>
</dbReference>
<dbReference type="InterPro" id="IPR011990">
    <property type="entry name" value="TPR-like_helical_dom_sf"/>
</dbReference>
<sequence>MKSLLLLCVLTATPICAQDYYSIYKEALKAREEKDYPAFLELIQASNSLRPNNQMVMYSLAEALTLNEEYDSAIYCLNKVVQIDAINYSIDKDIFEPLKAVKGYQQLNYNKGIMNAVEVTSDTALVINDPFLHLEDIEYIQGKNLFIVSSINKRQLYSVTNDGITKPIMKKPFDRSPTGICLDDEGMLWVATAGFKQGGAQKKFLNTSVIYKIDPENGKVLKQYKIAGESLTGDLFINDSGEIIITDSKNNSVLKIDEKGIQELFSSKELLSIQGITQYNDLYIFSDYVKGIFSWSNEQGLQLIESPQNVSMKGIDGLYAVGNKLIAIQNGVQPNRVTEFTLDSKGTKIIGYKFYDKALPSMGEPTLGTFVDNEFYYLANSFWGLNKEGVIQNPNEILPVILKFSLDQPRYSIVVEEKIKVLNGHLEEAEYFYENNWVKFRQAARYKGIVNSFSVSKISRGEDFLILRTVYPDSANYQNVEGYFNEWIAKNTGPDLLNHLRPNDFRKSVNTDISIEFISDRFNDEKLSATCRTVDHRAFDFWLGNWNVYDSLGNYLGHNNVELVQNGCVIKENWFSGASKYTGSSYNFYDSNSKSWHQSWIDNVGGVLLLSGGIVDGSMVLISDTTSIDQNRITWTPKNDGSVTQLWESSNDKGSSWAKLFEGIYMPSNFKNEKIDDEEVQASN</sequence>
<gene>
    <name evidence="2" type="ORF">HH304_03095</name>
</gene>
<dbReference type="Gene3D" id="1.25.40.10">
    <property type="entry name" value="Tetratricopeptide repeat domain"/>
    <property type="match status" value="1"/>
</dbReference>
<reference evidence="2 3" key="1">
    <citation type="submission" date="2020-04" db="EMBL/GenBank/DDBJ databases">
        <title>Flammeovirgaceae bacterium KN852 isolated from deep sea.</title>
        <authorList>
            <person name="Zhang D.-C."/>
        </authorList>
    </citation>
    <scope>NUCLEOTIDE SEQUENCE [LARGE SCALE GENOMIC DNA]</scope>
    <source>
        <strain evidence="2 3">KN852</strain>
    </source>
</reference>
<feature type="signal peptide" evidence="1">
    <location>
        <begin position="1"/>
        <end position="17"/>
    </location>
</feature>
<dbReference type="SUPFAM" id="SSF48452">
    <property type="entry name" value="TPR-like"/>
    <property type="match status" value="1"/>
</dbReference>
<feature type="chain" id="PRO_5032898723" evidence="1">
    <location>
        <begin position="18"/>
        <end position="684"/>
    </location>
</feature>
<dbReference type="Gene3D" id="2.120.10.30">
    <property type="entry name" value="TolB, C-terminal domain"/>
    <property type="match status" value="1"/>
</dbReference>
<evidence type="ECO:0000313" key="2">
    <source>
        <dbReference type="EMBL" id="NMM47370.1"/>
    </source>
</evidence>
<dbReference type="SUPFAM" id="SSF63829">
    <property type="entry name" value="Calcium-dependent phosphotriesterase"/>
    <property type="match status" value="1"/>
</dbReference>
<organism evidence="2 3">
    <name type="scientific">Marinigracilibium pacificum</name>
    <dbReference type="NCBI Taxonomy" id="2729599"/>
    <lineage>
        <taxon>Bacteria</taxon>
        <taxon>Pseudomonadati</taxon>
        <taxon>Bacteroidota</taxon>
        <taxon>Cytophagia</taxon>
        <taxon>Cytophagales</taxon>
        <taxon>Flammeovirgaceae</taxon>
        <taxon>Marinigracilibium</taxon>
    </lineage>
</organism>
<keyword evidence="3" id="KW-1185">Reference proteome</keyword>
<accession>A0A848IYJ8</accession>
<evidence type="ECO:0000256" key="1">
    <source>
        <dbReference type="SAM" id="SignalP"/>
    </source>
</evidence>
<dbReference type="Proteomes" id="UP000559010">
    <property type="component" value="Unassembled WGS sequence"/>
</dbReference>
<protein>
    <submittedName>
        <fullName evidence="2">Uncharacterized protein</fullName>
    </submittedName>
</protein>
<comment type="caution">
    <text evidence="2">The sequence shown here is derived from an EMBL/GenBank/DDBJ whole genome shotgun (WGS) entry which is preliminary data.</text>
</comment>
<evidence type="ECO:0000313" key="3">
    <source>
        <dbReference type="Proteomes" id="UP000559010"/>
    </source>
</evidence>
<dbReference type="EMBL" id="JABBNU010000002">
    <property type="protein sequence ID" value="NMM47370.1"/>
    <property type="molecule type" value="Genomic_DNA"/>
</dbReference>
<dbReference type="AlphaFoldDB" id="A0A848IYJ8"/>